<dbReference type="Proteomes" id="UP001157418">
    <property type="component" value="Unassembled WGS sequence"/>
</dbReference>
<comment type="caution">
    <text evidence="2">The sequence shown here is derived from an EMBL/GenBank/DDBJ whole genome shotgun (WGS) entry which is preliminary data.</text>
</comment>
<protein>
    <recommendedName>
        <fullName evidence="4">Replication factor A C-terminal domain-containing protein</fullName>
    </recommendedName>
</protein>
<sequence length="444" mass="49972">MSEITTTISELHYGCPGTAVQVRILRMWTPQIRNQETWFLAVDKNGDAIQILGQRKDQGFLQSVLIPSRCYTIENYGCGVPDRYQKWVNNDTYMAVGTASSITPLPDTVIIPRHWFHMITKKQIPDYKDQHADFVGIFSKLINCTKKDTEPYLLLILKNEYGEDIAISLWKECTSTPSKFNRIALENTPSPVIVVGTSVKISTYAVSHIYINPPIPEITPLTDSYNTLPQSPLFLDPPIPLSEIANKTHSDLSDKTLMTKAAIIEYVFSDCWYHVQCPKCKITTFRQGKNWFCPSDGILDSPSSTFKLNAIIKDETHSISDNASQDLFGTTSDKLISENNINDRKELPQIAICLQGIPKKMIVRMTNTSTENNIRFIVTNIEKPPSEIPSSITTPAPDHPTSSQTTDKESSSIRQQTKLNVRRSLPFEIPDTAATKRKAARKTD</sequence>
<evidence type="ECO:0008006" key="4">
    <source>
        <dbReference type="Google" id="ProtNLM"/>
    </source>
</evidence>
<evidence type="ECO:0000256" key="1">
    <source>
        <dbReference type="SAM" id="MobiDB-lite"/>
    </source>
</evidence>
<dbReference type="Gene3D" id="2.40.50.140">
    <property type="entry name" value="Nucleic acid-binding proteins"/>
    <property type="match status" value="2"/>
</dbReference>
<gene>
    <name evidence="2" type="ORF">LVIROSA_LOCUS2953</name>
</gene>
<dbReference type="InterPro" id="IPR012340">
    <property type="entry name" value="NA-bd_OB-fold"/>
</dbReference>
<evidence type="ECO:0000313" key="2">
    <source>
        <dbReference type="EMBL" id="CAH1415082.1"/>
    </source>
</evidence>
<dbReference type="PANTHER" id="PTHR48463">
    <property type="entry name" value="DUF223 DOMAIN-CONTAINING PROTEIN"/>
    <property type="match status" value="1"/>
</dbReference>
<organism evidence="2 3">
    <name type="scientific">Lactuca virosa</name>
    <dbReference type="NCBI Taxonomy" id="75947"/>
    <lineage>
        <taxon>Eukaryota</taxon>
        <taxon>Viridiplantae</taxon>
        <taxon>Streptophyta</taxon>
        <taxon>Embryophyta</taxon>
        <taxon>Tracheophyta</taxon>
        <taxon>Spermatophyta</taxon>
        <taxon>Magnoliopsida</taxon>
        <taxon>eudicotyledons</taxon>
        <taxon>Gunneridae</taxon>
        <taxon>Pentapetalae</taxon>
        <taxon>asterids</taxon>
        <taxon>campanulids</taxon>
        <taxon>Asterales</taxon>
        <taxon>Asteraceae</taxon>
        <taxon>Cichorioideae</taxon>
        <taxon>Cichorieae</taxon>
        <taxon>Lactucinae</taxon>
        <taxon>Lactuca</taxon>
    </lineage>
</organism>
<proteinExistence type="predicted"/>
<dbReference type="PANTHER" id="PTHR48463:SF1">
    <property type="entry name" value="DUF223 DOMAIN-CONTAINING PROTEIN"/>
    <property type="match status" value="1"/>
</dbReference>
<feature type="compositionally biased region" description="Basic residues" evidence="1">
    <location>
        <begin position="435"/>
        <end position="444"/>
    </location>
</feature>
<dbReference type="EMBL" id="CAKMRJ010000001">
    <property type="protein sequence ID" value="CAH1415082.1"/>
    <property type="molecule type" value="Genomic_DNA"/>
</dbReference>
<reference evidence="2 3" key="1">
    <citation type="submission" date="2022-01" db="EMBL/GenBank/DDBJ databases">
        <authorList>
            <person name="Xiong W."/>
            <person name="Schranz E."/>
        </authorList>
    </citation>
    <scope>NUCLEOTIDE SEQUENCE [LARGE SCALE GENOMIC DNA]</scope>
</reference>
<name>A0AAU9LNB6_9ASTR</name>
<dbReference type="SUPFAM" id="SSF50249">
    <property type="entry name" value="Nucleic acid-binding proteins"/>
    <property type="match status" value="1"/>
</dbReference>
<dbReference type="AlphaFoldDB" id="A0AAU9LNB6"/>
<evidence type="ECO:0000313" key="3">
    <source>
        <dbReference type="Proteomes" id="UP001157418"/>
    </source>
</evidence>
<keyword evidence="3" id="KW-1185">Reference proteome</keyword>
<accession>A0AAU9LNB6</accession>
<feature type="region of interest" description="Disordered" evidence="1">
    <location>
        <begin position="382"/>
        <end position="444"/>
    </location>
</feature>